<dbReference type="Pfam" id="PF01740">
    <property type="entry name" value="STAS"/>
    <property type="match status" value="1"/>
</dbReference>
<evidence type="ECO:0000256" key="1">
    <source>
        <dbReference type="ARBA" id="ARBA00009013"/>
    </source>
</evidence>
<dbReference type="GO" id="GO:0043856">
    <property type="term" value="F:anti-sigma factor antagonist activity"/>
    <property type="evidence" value="ECO:0007669"/>
    <property type="project" value="InterPro"/>
</dbReference>
<dbReference type="PROSITE" id="PS50801">
    <property type="entry name" value="STAS"/>
    <property type="match status" value="1"/>
</dbReference>
<comment type="similarity">
    <text evidence="1 2">Belongs to the anti-sigma-factor antagonist family.</text>
</comment>
<comment type="caution">
    <text evidence="4">The sequence shown here is derived from an EMBL/GenBank/DDBJ whole genome shotgun (WGS) entry which is preliminary data.</text>
</comment>
<dbReference type="Gene3D" id="3.30.750.24">
    <property type="entry name" value="STAS domain"/>
    <property type="match status" value="1"/>
</dbReference>
<dbReference type="NCBIfam" id="TIGR00377">
    <property type="entry name" value="ant_ant_sig"/>
    <property type="match status" value="1"/>
</dbReference>
<evidence type="ECO:0000313" key="5">
    <source>
        <dbReference type="Proteomes" id="UP000234857"/>
    </source>
</evidence>
<dbReference type="EMBL" id="PKTG01000012">
    <property type="protein sequence ID" value="PLX19980.1"/>
    <property type="molecule type" value="Genomic_DNA"/>
</dbReference>
<feature type="domain" description="STAS" evidence="3">
    <location>
        <begin position="14"/>
        <end position="101"/>
    </location>
</feature>
<evidence type="ECO:0000259" key="3">
    <source>
        <dbReference type="PROSITE" id="PS50801"/>
    </source>
</evidence>
<accession>A0A2N5ZMR9</accession>
<sequence>MDIKIVENKKDYEIIFHIDGDITINNSDELLNKLSEFSGEDFDIILDFTNLKYIDSAGMGALVRKLKEILSVGGELKIINTPPKILRLFKLTKLDTFFEIS</sequence>
<dbReference type="PANTHER" id="PTHR33495:SF2">
    <property type="entry name" value="ANTI-SIGMA FACTOR ANTAGONIST TM_1081-RELATED"/>
    <property type="match status" value="1"/>
</dbReference>
<proteinExistence type="inferred from homology"/>
<dbReference type="InterPro" id="IPR003658">
    <property type="entry name" value="Anti-sigma_ant"/>
</dbReference>
<gene>
    <name evidence="4" type="ORF">C0601_00460</name>
</gene>
<evidence type="ECO:0000313" key="4">
    <source>
        <dbReference type="EMBL" id="PLX19980.1"/>
    </source>
</evidence>
<dbReference type="InterPro" id="IPR002645">
    <property type="entry name" value="STAS_dom"/>
</dbReference>
<dbReference type="CDD" id="cd07043">
    <property type="entry name" value="STAS_anti-anti-sigma_factors"/>
    <property type="match status" value="1"/>
</dbReference>
<protein>
    <recommendedName>
        <fullName evidence="2">Anti-sigma factor antagonist</fullName>
    </recommendedName>
</protein>
<evidence type="ECO:0000256" key="2">
    <source>
        <dbReference type="RuleBase" id="RU003749"/>
    </source>
</evidence>
<organism evidence="4 5">
    <name type="scientific">Muiribacterium halophilum</name>
    <dbReference type="NCBI Taxonomy" id="2053465"/>
    <lineage>
        <taxon>Bacteria</taxon>
        <taxon>Candidatus Muiribacteriota</taxon>
        <taxon>Candidatus Muiribacteriia</taxon>
        <taxon>Candidatus Muiribacteriales</taxon>
        <taxon>Candidatus Muiribacteriaceae</taxon>
        <taxon>Candidatus Muiribacterium</taxon>
    </lineage>
</organism>
<reference evidence="4 5" key="1">
    <citation type="submission" date="2017-11" db="EMBL/GenBank/DDBJ databases">
        <title>Genome-resolved metagenomics identifies genetic mobility, metabolic interactions, and unexpected diversity in perchlorate-reducing communities.</title>
        <authorList>
            <person name="Barnum T.P."/>
            <person name="Figueroa I.A."/>
            <person name="Carlstrom C.I."/>
            <person name="Lucas L.N."/>
            <person name="Engelbrektson A.L."/>
            <person name="Coates J.D."/>
        </authorList>
    </citation>
    <scope>NUCLEOTIDE SEQUENCE [LARGE SCALE GENOMIC DNA]</scope>
    <source>
        <strain evidence="4">BM706</strain>
    </source>
</reference>
<dbReference type="AlphaFoldDB" id="A0A2N5ZMR9"/>
<dbReference type="SUPFAM" id="SSF52091">
    <property type="entry name" value="SpoIIaa-like"/>
    <property type="match status" value="1"/>
</dbReference>
<name>A0A2N5ZMR9_MUIH1</name>
<dbReference type="Proteomes" id="UP000234857">
    <property type="component" value="Unassembled WGS sequence"/>
</dbReference>
<dbReference type="PANTHER" id="PTHR33495">
    <property type="entry name" value="ANTI-SIGMA FACTOR ANTAGONIST TM_1081-RELATED-RELATED"/>
    <property type="match status" value="1"/>
</dbReference>
<dbReference type="InterPro" id="IPR036513">
    <property type="entry name" value="STAS_dom_sf"/>
</dbReference>